<keyword evidence="1" id="KW-0472">Membrane</keyword>
<feature type="transmembrane region" description="Helical" evidence="1">
    <location>
        <begin position="342"/>
        <end position="362"/>
    </location>
</feature>
<protein>
    <submittedName>
        <fullName evidence="2">GP46-like surface antigen, putative</fullName>
    </submittedName>
</protein>
<dbReference type="EMBL" id="CYKH01000074">
    <property type="protein sequence ID" value="CUE69239.1"/>
    <property type="molecule type" value="Genomic_DNA"/>
</dbReference>
<proteinExistence type="predicted"/>
<gene>
    <name evidence="2" type="ORF">BSAL_51975</name>
</gene>
<keyword evidence="1" id="KW-1133">Transmembrane helix</keyword>
<sequence>MCNLRQTVCSATSPTQQREGSVLLLALSPFSPLGSAWATTGNSLLCCVLVGLHVLVIRTLWVARCRSKTSGRKIRQLQSLHATTLLGRWLGDDGDAVPNKQTRRHVLARLRFPNASVAMVLLVVPGVVRGAIDVVVMPSTDGGTLSTREKVALGVGVVFVTLAVCVVEFGVYRHVNAEVSLSLSFSVASPHRNAAHPRSSHSCCLRYVCHQCPAKLFRPVPSVLSHIALPKGSWESAAARTAYGGVVSVFDVRWRRAWVVLPSANIVIQVLSGVDGGSAGGCDAVQSVTLLVLRGVCAFMAYARPHRALLASYLVCASLVLTMVTALLGLLCRHGAVSSDAVSGFGVFASVAMFVFKLYHVLMPIIERWLLGRGSNVVRAATGKSNRDSPSNLFHLRQSLLVTDHKEVS</sequence>
<feature type="transmembrane region" description="Helical" evidence="1">
    <location>
        <begin position="42"/>
        <end position="63"/>
    </location>
</feature>
<feature type="transmembrane region" description="Helical" evidence="1">
    <location>
        <begin position="112"/>
        <end position="132"/>
    </location>
</feature>
<name>A0A0S4IHU9_BODSA</name>
<feature type="transmembrane region" description="Helical" evidence="1">
    <location>
        <begin position="152"/>
        <end position="172"/>
    </location>
</feature>
<keyword evidence="1" id="KW-0812">Transmembrane</keyword>
<evidence type="ECO:0000313" key="2">
    <source>
        <dbReference type="EMBL" id="CUE69239.1"/>
    </source>
</evidence>
<evidence type="ECO:0000256" key="1">
    <source>
        <dbReference type="SAM" id="Phobius"/>
    </source>
</evidence>
<dbReference type="VEuPathDB" id="TriTrypDB:BSAL_51975"/>
<dbReference type="AlphaFoldDB" id="A0A0S4IHU9"/>
<reference evidence="3" key="1">
    <citation type="submission" date="2015-09" db="EMBL/GenBank/DDBJ databases">
        <authorList>
            <consortium name="Pathogen Informatics"/>
        </authorList>
    </citation>
    <scope>NUCLEOTIDE SEQUENCE [LARGE SCALE GENOMIC DNA]</scope>
    <source>
        <strain evidence="3">Lake Konstanz</strain>
    </source>
</reference>
<evidence type="ECO:0000313" key="3">
    <source>
        <dbReference type="Proteomes" id="UP000051952"/>
    </source>
</evidence>
<accession>A0A0S4IHU9</accession>
<feature type="transmembrane region" description="Helical" evidence="1">
    <location>
        <begin position="308"/>
        <end position="330"/>
    </location>
</feature>
<dbReference type="Proteomes" id="UP000051952">
    <property type="component" value="Unassembled WGS sequence"/>
</dbReference>
<organism evidence="2 3">
    <name type="scientific">Bodo saltans</name>
    <name type="common">Flagellated protozoan</name>
    <dbReference type="NCBI Taxonomy" id="75058"/>
    <lineage>
        <taxon>Eukaryota</taxon>
        <taxon>Discoba</taxon>
        <taxon>Euglenozoa</taxon>
        <taxon>Kinetoplastea</taxon>
        <taxon>Metakinetoplastina</taxon>
        <taxon>Eubodonida</taxon>
        <taxon>Bodonidae</taxon>
        <taxon>Bodo</taxon>
    </lineage>
</organism>
<keyword evidence="3" id="KW-1185">Reference proteome</keyword>